<dbReference type="InterPro" id="IPR008270">
    <property type="entry name" value="Glyco_hydro_25_AS"/>
</dbReference>
<dbReference type="EC" id="3.2.1.17" evidence="4"/>
<evidence type="ECO:0000256" key="2">
    <source>
        <dbReference type="ARBA" id="ARBA00022801"/>
    </source>
</evidence>
<protein>
    <recommendedName>
        <fullName evidence="4">Lysozyme</fullName>
        <ecNumber evidence="4">3.2.1.17</ecNumber>
    </recommendedName>
</protein>
<dbReference type="GO" id="GO:0009253">
    <property type="term" value="P:peptidoglycan catabolic process"/>
    <property type="evidence" value="ECO:0007669"/>
    <property type="project" value="InterPro"/>
</dbReference>
<dbReference type="PANTHER" id="PTHR34135:SF2">
    <property type="entry name" value="LYSOZYME"/>
    <property type="match status" value="1"/>
</dbReference>
<dbReference type="PROSITE" id="PS51904">
    <property type="entry name" value="GLYCOSYL_HYDROL_F25_2"/>
    <property type="match status" value="1"/>
</dbReference>
<gene>
    <name evidence="5" type="ORF">SAMN04487909_14632</name>
</gene>
<dbReference type="GeneID" id="42305652"/>
<dbReference type="CDD" id="cd06414">
    <property type="entry name" value="GH25_LytC-like"/>
    <property type="match status" value="1"/>
</dbReference>
<evidence type="ECO:0000256" key="4">
    <source>
        <dbReference type="RuleBase" id="RU361176"/>
    </source>
</evidence>
<comment type="catalytic activity">
    <reaction evidence="4">
        <text>Hydrolysis of (1-&gt;4)-beta-linkages between N-acetylmuramic acid and N-acetyl-D-glucosamine residues in a peptidoglycan and between N-acetyl-D-glucosamine residues in chitodextrins.</text>
        <dbReference type="EC" id="3.2.1.17"/>
    </reaction>
</comment>
<dbReference type="GO" id="GO:0016052">
    <property type="term" value="P:carbohydrate catabolic process"/>
    <property type="evidence" value="ECO:0007669"/>
    <property type="project" value="TreeGrafter"/>
</dbReference>
<proteinExistence type="inferred from homology"/>
<evidence type="ECO:0000313" key="5">
    <source>
        <dbReference type="EMBL" id="SDK26702.1"/>
    </source>
</evidence>
<dbReference type="GO" id="GO:0003796">
    <property type="term" value="F:lysozyme activity"/>
    <property type="evidence" value="ECO:0007669"/>
    <property type="project" value="UniProtKB-EC"/>
</dbReference>
<keyword evidence="3 4" id="KW-0326">Glycosidase</keyword>
<dbReference type="AlphaFoldDB" id="A0A1G9AH63"/>
<evidence type="ECO:0000256" key="1">
    <source>
        <dbReference type="ARBA" id="ARBA00010646"/>
    </source>
</evidence>
<dbReference type="RefSeq" id="WP_052811903.1">
    <property type="nucleotide sequence ID" value="NZ_BJOA01000186.1"/>
</dbReference>
<keyword evidence="2 4" id="KW-0378">Hydrolase</keyword>
<dbReference type="SUPFAM" id="SSF51445">
    <property type="entry name" value="(Trans)glycosidases"/>
    <property type="match status" value="1"/>
</dbReference>
<accession>A0A1G9AH63</accession>
<dbReference type="GO" id="GO:0016998">
    <property type="term" value="P:cell wall macromolecule catabolic process"/>
    <property type="evidence" value="ECO:0007669"/>
    <property type="project" value="InterPro"/>
</dbReference>
<dbReference type="SMART" id="SM00641">
    <property type="entry name" value="Glyco_25"/>
    <property type="match status" value="1"/>
</dbReference>
<sequence>MTQIKGIDVSHHNGTVDWKKVAADGVKFVFLKASEGTTFVDKTFKTNAANARANGIRVGAYHYAKFGNVAEAKAEAQHFLRTVSGVKITYPLVLDLEENKKKASKVTLTDSAIVFLEAIEKAGYFAMIYAGKHFFETALDEKRLKPYALWIARYNSFLGRDAGIWQYTETGRVNGINGNVDMNWSFLDYAALIEKMGKTTTTPPKEEKKLMKTEDANKIIRILQDRWNASTCQDEKKEMGRLADEVRVAAGMKKVNV</sequence>
<dbReference type="PANTHER" id="PTHR34135">
    <property type="entry name" value="LYSOZYME"/>
    <property type="match status" value="1"/>
</dbReference>
<organism evidence="5 6">
    <name type="scientific">Aneurinibacillus migulanus</name>
    <name type="common">Bacillus migulanus</name>
    <dbReference type="NCBI Taxonomy" id="47500"/>
    <lineage>
        <taxon>Bacteria</taxon>
        <taxon>Bacillati</taxon>
        <taxon>Bacillota</taxon>
        <taxon>Bacilli</taxon>
        <taxon>Bacillales</taxon>
        <taxon>Paenibacillaceae</taxon>
        <taxon>Aneurinibacillus group</taxon>
        <taxon>Aneurinibacillus</taxon>
    </lineage>
</organism>
<name>A0A1G9AH63_ANEMI</name>
<dbReference type="Pfam" id="PF01183">
    <property type="entry name" value="Glyco_hydro_25"/>
    <property type="match status" value="1"/>
</dbReference>
<dbReference type="Proteomes" id="UP000182836">
    <property type="component" value="Unassembled WGS sequence"/>
</dbReference>
<dbReference type="InterPro" id="IPR018077">
    <property type="entry name" value="Glyco_hydro_fam25_subgr"/>
</dbReference>
<evidence type="ECO:0000256" key="3">
    <source>
        <dbReference type="ARBA" id="ARBA00023295"/>
    </source>
</evidence>
<reference evidence="5 6" key="1">
    <citation type="submission" date="2016-10" db="EMBL/GenBank/DDBJ databases">
        <authorList>
            <person name="de Groot N.N."/>
        </authorList>
    </citation>
    <scope>NUCLEOTIDE SEQUENCE [LARGE SCALE GENOMIC DNA]</scope>
    <source>
        <strain evidence="5 6">DSM 2895</strain>
    </source>
</reference>
<dbReference type="EMBL" id="FNED01000046">
    <property type="protein sequence ID" value="SDK26702.1"/>
    <property type="molecule type" value="Genomic_DNA"/>
</dbReference>
<dbReference type="Gene3D" id="3.20.20.80">
    <property type="entry name" value="Glycosidases"/>
    <property type="match status" value="1"/>
</dbReference>
<comment type="similarity">
    <text evidence="1 4">Belongs to the glycosyl hydrolase 25 family.</text>
</comment>
<dbReference type="InterPro" id="IPR017853">
    <property type="entry name" value="GH"/>
</dbReference>
<evidence type="ECO:0000313" key="6">
    <source>
        <dbReference type="Proteomes" id="UP000182836"/>
    </source>
</evidence>
<dbReference type="PROSITE" id="PS00953">
    <property type="entry name" value="GLYCOSYL_HYDROL_F25_1"/>
    <property type="match status" value="1"/>
</dbReference>
<dbReference type="InterPro" id="IPR002053">
    <property type="entry name" value="Glyco_hydro_25"/>
</dbReference>